<dbReference type="EMBL" id="JAULSV010000006">
    <property type="protein sequence ID" value="KAK0642167.1"/>
    <property type="molecule type" value="Genomic_DNA"/>
</dbReference>
<sequence>MAFTQFWKWDWYQPRWVRRALFALLRTSKLFHHFALPHLYHRISTFDENNGAGFVCFVRTIRANPQLACHTKSIVEPVVGAYNWTRDFSEDEMRSFLNTFLQHATNIQFMDVDMWVYVHHSRAYTYVSTAGIALRTMAENHLNFKDLAWLTLSGNRPGLRSGFQHLICAASNLKTITFDDEYGLEDIPRALINQPLVAQNMANITNIYLRIHSLDPGGHTQGVLNLIDGCRQLESFFFHLKASAFSVSHFDDIVSNDPEYKQLGDQVHLILLRLCERHGPTLRSLELYFPEMRDRGPDSAPDNLPMFYVSGFTNCPNLKDLSLDIGIFQRARSDLATWPWALADLLPSSLATLTLENFSDNPGIMGRQLLGLEDAVRGAPCRFPHLHTVNIQSVTSSVYMPASVPTANFVYNPVGDLSDGSGLDENGQLKDEDFIRLETVACLWARRSPGFSVVWAME</sequence>
<protein>
    <submittedName>
        <fullName evidence="1">Uncharacterized protein</fullName>
    </submittedName>
</protein>
<dbReference type="SUPFAM" id="SSF52047">
    <property type="entry name" value="RNI-like"/>
    <property type="match status" value="1"/>
</dbReference>
<dbReference type="Proteomes" id="UP001174936">
    <property type="component" value="Unassembled WGS sequence"/>
</dbReference>
<evidence type="ECO:0000313" key="1">
    <source>
        <dbReference type="EMBL" id="KAK0642167.1"/>
    </source>
</evidence>
<dbReference type="Gene3D" id="3.80.10.10">
    <property type="entry name" value="Ribonuclease Inhibitor"/>
    <property type="match status" value="1"/>
</dbReference>
<reference evidence="1" key="1">
    <citation type="submission" date="2023-06" db="EMBL/GenBank/DDBJ databases">
        <title>Genome-scale phylogeny and comparative genomics of the fungal order Sordariales.</title>
        <authorList>
            <consortium name="Lawrence Berkeley National Laboratory"/>
            <person name="Hensen N."/>
            <person name="Bonometti L."/>
            <person name="Westerberg I."/>
            <person name="Brannstrom I.O."/>
            <person name="Guillou S."/>
            <person name="Cros-Aarteil S."/>
            <person name="Calhoun S."/>
            <person name="Haridas S."/>
            <person name="Kuo A."/>
            <person name="Mondo S."/>
            <person name="Pangilinan J."/>
            <person name="Riley R."/>
            <person name="Labutti K."/>
            <person name="Andreopoulos B."/>
            <person name="Lipzen A."/>
            <person name="Chen C."/>
            <person name="Yanf M."/>
            <person name="Daum C."/>
            <person name="Ng V."/>
            <person name="Clum A."/>
            <person name="Steindorff A."/>
            <person name="Ohm R."/>
            <person name="Martin F."/>
            <person name="Silar P."/>
            <person name="Natvig D."/>
            <person name="Lalanne C."/>
            <person name="Gautier V."/>
            <person name="Ament-Velasquez S.L."/>
            <person name="Kruys A."/>
            <person name="Hutchinson M.I."/>
            <person name="Powell A.J."/>
            <person name="Barry K."/>
            <person name="Miller A.N."/>
            <person name="Grigoriev I.V."/>
            <person name="Debuchy R."/>
            <person name="Gladieux P."/>
            <person name="Thoren M.H."/>
            <person name="Johannesson H."/>
        </authorList>
    </citation>
    <scope>NUCLEOTIDE SEQUENCE</scope>
    <source>
        <strain evidence="1">SMH2532-1</strain>
    </source>
</reference>
<organism evidence="1 2">
    <name type="scientific">Cercophora newfieldiana</name>
    <dbReference type="NCBI Taxonomy" id="92897"/>
    <lineage>
        <taxon>Eukaryota</taxon>
        <taxon>Fungi</taxon>
        <taxon>Dikarya</taxon>
        <taxon>Ascomycota</taxon>
        <taxon>Pezizomycotina</taxon>
        <taxon>Sordariomycetes</taxon>
        <taxon>Sordariomycetidae</taxon>
        <taxon>Sordariales</taxon>
        <taxon>Lasiosphaeriaceae</taxon>
        <taxon>Cercophora</taxon>
    </lineage>
</organism>
<keyword evidence="2" id="KW-1185">Reference proteome</keyword>
<comment type="caution">
    <text evidence="1">The sequence shown here is derived from an EMBL/GenBank/DDBJ whole genome shotgun (WGS) entry which is preliminary data.</text>
</comment>
<dbReference type="InterPro" id="IPR032675">
    <property type="entry name" value="LRR_dom_sf"/>
</dbReference>
<gene>
    <name evidence="1" type="ORF">B0T16DRAFT_516799</name>
</gene>
<accession>A0AA39XXL6</accession>
<dbReference type="AlphaFoldDB" id="A0AA39XXL6"/>
<proteinExistence type="predicted"/>
<name>A0AA39XXL6_9PEZI</name>
<evidence type="ECO:0000313" key="2">
    <source>
        <dbReference type="Proteomes" id="UP001174936"/>
    </source>
</evidence>